<dbReference type="Proteomes" id="UP000585638">
    <property type="component" value="Unassembled WGS sequence"/>
</dbReference>
<dbReference type="RefSeq" id="WP_376775958.1">
    <property type="nucleotide sequence ID" value="NZ_BAAAWY010000041.1"/>
</dbReference>
<name>A0A7W9NKE6_9PSEU</name>
<dbReference type="AlphaFoldDB" id="A0A7W9NKE6"/>
<proteinExistence type="predicted"/>
<dbReference type="Pfam" id="PF05901">
    <property type="entry name" value="Excalibur"/>
    <property type="match status" value="1"/>
</dbReference>
<sequence>MELRTGARTVAAVALITVLSGCGAAGNVAVPRTTTPSATTTTTPPPTTTTTVAMATIPNDLVGKSAKDVQAELNSLGFWDVNVYGPDGSPVVLTDAWHVVSVDGVGTNAPTTSRITVRAEPNPTTTVAPPPPPQTTEQAPPPAYTPPAPVEVYYKNCAAARAAGAAPLYRGQPGYRAALDRDNDGIACE</sequence>
<dbReference type="InterPro" id="IPR008613">
    <property type="entry name" value="Excalibur_Ca-bd_domain"/>
</dbReference>
<dbReference type="EMBL" id="JACHIR010000001">
    <property type="protein sequence ID" value="MBB5895940.1"/>
    <property type="molecule type" value="Genomic_DNA"/>
</dbReference>
<comment type="caution">
    <text evidence="4">The sequence shown here is derived from an EMBL/GenBank/DDBJ whole genome shotgun (WGS) entry which is preliminary data.</text>
</comment>
<dbReference type="SMART" id="SM00894">
    <property type="entry name" value="Excalibur"/>
    <property type="match status" value="1"/>
</dbReference>
<evidence type="ECO:0000256" key="2">
    <source>
        <dbReference type="SAM" id="SignalP"/>
    </source>
</evidence>
<evidence type="ECO:0000259" key="3">
    <source>
        <dbReference type="SMART" id="SM00894"/>
    </source>
</evidence>
<evidence type="ECO:0000313" key="4">
    <source>
        <dbReference type="EMBL" id="MBB5895940.1"/>
    </source>
</evidence>
<protein>
    <recommendedName>
        <fullName evidence="3">Excalibur calcium-binding domain-containing protein</fullName>
    </recommendedName>
</protein>
<feature type="domain" description="Excalibur calcium-binding" evidence="3">
    <location>
        <begin position="153"/>
        <end position="189"/>
    </location>
</feature>
<dbReference type="PROSITE" id="PS51257">
    <property type="entry name" value="PROKAR_LIPOPROTEIN"/>
    <property type="match status" value="1"/>
</dbReference>
<feature type="region of interest" description="Disordered" evidence="1">
    <location>
        <begin position="118"/>
        <end position="144"/>
    </location>
</feature>
<feature type="signal peptide" evidence="2">
    <location>
        <begin position="1"/>
        <end position="24"/>
    </location>
</feature>
<feature type="compositionally biased region" description="Pro residues" evidence="1">
    <location>
        <begin position="128"/>
        <end position="144"/>
    </location>
</feature>
<feature type="chain" id="PRO_5031229341" description="Excalibur calcium-binding domain-containing protein" evidence="2">
    <location>
        <begin position="25"/>
        <end position="189"/>
    </location>
</feature>
<evidence type="ECO:0000256" key="1">
    <source>
        <dbReference type="SAM" id="MobiDB-lite"/>
    </source>
</evidence>
<keyword evidence="2" id="KW-0732">Signal</keyword>
<accession>A0A7W9NKE6</accession>
<reference evidence="4 5" key="1">
    <citation type="submission" date="2020-08" db="EMBL/GenBank/DDBJ databases">
        <title>Sequencing the genomes of 1000 actinobacteria strains.</title>
        <authorList>
            <person name="Klenk H.-P."/>
        </authorList>
    </citation>
    <scope>NUCLEOTIDE SEQUENCE [LARGE SCALE GENOMIC DNA]</scope>
    <source>
        <strain evidence="4 5">DSM 43851</strain>
    </source>
</reference>
<organism evidence="4 5">
    <name type="scientific">Kutzneria kofuensis</name>
    <dbReference type="NCBI Taxonomy" id="103725"/>
    <lineage>
        <taxon>Bacteria</taxon>
        <taxon>Bacillati</taxon>
        <taxon>Actinomycetota</taxon>
        <taxon>Actinomycetes</taxon>
        <taxon>Pseudonocardiales</taxon>
        <taxon>Pseudonocardiaceae</taxon>
        <taxon>Kutzneria</taxon>
    </lineage>
</organism>
<evidence type="ECO:0000313" key="5">
    <source>
        <dbReference type="Proteomes" id="UP000585638"/>
    </source>
</evidence>
<gene>
    <name evidence="4" type="ORF">BJ998_007136</name>
</gene>
<keyword evidence="5" id="KW-1185">Reference proteome</keyword>